<accession>A0A7Q1</accession>
<reference evidence="2" key="1">
    <citation type="journal article" date="2008" name="J. Bacteriol.">
        <title>Ma-LMM01 infecting toxic Microcystis aeruginosa illuminates diverse cyanophage genome strategies.</title>
        <authorList>
            <person name="Yoshida T."/>
            <person name="Nagasaki K."/>
            <person name="Takashima Y."/>
            <person name="Shirai Y."/>
            <person name="Tomaru Y."/>
            <person name="Takao Y."/>
            <person name="Sakamoto S."/>
            <person name="Hiroishi S."/>
            <person name="Ogata H."/>
        </authorList>
    </citation>
    <scope>NUCLEOTIDE SEQUENCE</scope>
</reference>
<name>A0A7Q1_9CAUD</name>
<dbReference type="KEGG" id="vg:4484454"/>
<dbReference type="Proteomes" id="UP000001249">
    <property type="component" value="Segment"/>
</dbReference>
<evidence type="ECO:0000313" key="1">
    <source>
        <dbReference type="EMBL" id="BAF36228.1"/>
    </source>
</evidence>
<dbReference type="RefSeq" id="YP_851151.1">
    <property type="nucleotide sequence ID" value="NC_008562.1"/>
</dbReference>
<sequence length="63" mass="7547">MKTINHNDWTLHNKLKTSILIEPSAETNYLIGKFYDYNSFKLALFYYRLEGNVLYGACFNERY</sequence>
<dbReference type="EMBL" id="AB231700">
    <property type="protein sequence ID" value="BAF36228.1"/>
    <property type="molecule type" value="Genomic_DNA"/>
</dbReference>
<keyword evidence="2" id="KW-1185">Reference proteome</keyword>
<organism evidence="1 2">
    <name type="scientific">Microcystis phage LMM01</name>
    <dbReference type="NCBI Taxonomy" id="2856824"/>
    <lineage>
        <taxon>Viruses</taxon>
        <taxon>Duplodnaviria</taxon>
        <taxon>Heunggongvirae</taxon>
        <taxon>Uroviricota</taxon>
        <taxon>Caudoviricetes</taxon>
        <taxon>Fukuivirus</taxon>
        <taxon>Fukuivirus LMM01</taxon>
    </lineage>
</organism>
<dbReference type="GeneID" id="4484454"/>
<protein>
    <submittedName>
        <fullName evidence="1">Uncharacterized protein</fullName>
    </submittedName>
</protein>
<evidence type="ECO:0000313" key="2">
    <source>
        <dbReference type="Proteomes" id="UP000001249"/>
    </source>
</evidence>
<proteinExistence type="predicted"/>